<evidence type="ECO:0000313" key="2">
    <source>
        <dbReference type="EMBL" id="KAF2456615.1"/>
    </source>
</evidence>
<protein>
    <submittedName>
        <fullName evidence="2">Uncharacterized protein</fullName>
    </submittedName>
</protein>
<feature type="region of interest" description="Disordered" evidence="1">
    <location>
        <begin position="1"/>
        <end position="30"/>
    </location>
</feature>
<organism evidence="2 3">
    <name type="scientific">Lineolata rhizophorae</name>
    <dbReference type="NCBI Taxonomy" id="578093"/>
    <lineage>
        <taxon>Eukaryota</taxon>
        <taxon>Fungi</taxon>
        <taxon>Dikarya</taxon>
        <taxon>Ascomycota</taxon>
        <taxon>Pezizomycotina</taxon>
        <taxon>Dothideomycetes</taxon>
        <taxon>Dothideomycetes incertae sedis</taxon>
        <taxon>Lineolatales</taxon>
        <taxon>Lineolataceae</taxon>
        <taxon>Lineolata</taxon>
    </lineage>
</organism>
<reference evidence="2" key="1">
    <citation type="journal article" date="2020" name="Stud. Mycol.">
        <title>101 Dothideomycetes genomes: a test case for predicting lifestyles and emergence of pathogens.</title>
        <authorList>
            <person name="Haridas S."/>
            <person name="Albert R."/>
            <person name="Binder M."/>
            <person name="Bloem J."/>
            <person name="Labutti K."/>
            <person name="Salamov A."/>
            <person name="Andreopoulos B."/>
            <person name="Baker S."/>
            <person name="Barry K."/>
            <person name="Bills G."/>
            <person name="Bluhm B."/>
            <person name="Cannon C."/>
            <person name="Castanera R."/>
            <person name="Culley D."/>
            <person name="Daum C."/>
            <person name="Ezra D."/>
            <person name="Gonzalez J."/>
            <person name="Henrissat B."/>
            <person name="Kuo A."/>
            <person name="Liang C."/>
            <person name="Lipzen A."/>
            <person name="Lutzoni F."/>
            <person name="Magnuson J."/>
            <person name="Mondo S."/>
            <person name="Nolan M."/>
            <person name="Ohm R."/>
            <person name="Pangilinan J."/>
            <person name="Park H.-J."/>
            <person name="Ramirez L."/>
            <person name="Alfaro M."/>
            <person name="Sun H."/>
            <person name="Tritt A."/>
            <person name="Yoshinaga Y."/>
            <person name="Zwiers L.-H."/>
            <person name="Turgeon B."/>
            <person name="Goodwin S."/>
            <person name="Spatafora J."/>
            <person name="Crous P."/>
            <person name="Grigoriev I."/>
        </authorList>
    </citation>
    <scope>NUCLEOTIDE SEQUENCE</scope>
    <source>
        <strain evidence="2">ATCC 16933</strain>
    </source>
</reference>
<evidence type="ECO:0000313" key="3">
    <source>
        <dbReference type="Proteomes" id="UP000799766"/>
    </source>
</evidence>
<dbReference type="AlphaFoldDB" id="A0A6A6NXT8"/>
<proteinExistence type="predicted"/>
<accession>A0A6A6NXT8</accession>
<sequence length="152" mass="17775">MLPPARTPSNPKKRREKAMDKRRPQKPKTYTRIRAYVYMHARVLALAATKSRAQKKKKRNLVVQTRKLLEPGTASSRYHRGGRQTRQATQTTDKKLPTQVSSQMETKEKKEESKQGNAQIKESKKMKKQFHTSHQISHRFILPSPEHRHRPS</sequence>
<evidence type="ECO:0000256" key="1">
    <source>
        <dbReference type="SAM" id="MobiDB-lite"/>
    </source>
</evidence>
<dbReference type="EMBL" id="MU001682">
    <property type="protein sequence ID" value="KAF2456615.1"/>
    <property type="molecule type" value="Genomic_DNA"/>
</dbReference>
<dbReference type="Proteomes" id="UP000799766">
    <property type="component" value="Unassembled WGS sequence"/>
</dbReference>
<feature type="compositionally biased region" description="Basic and acidic residues" evidence="1">
    <location>
        <begin position="105"/>
        <end position="114"/>
    </location>
</feature>
<gene>
    <name evidence="2" type="ORF">BDY21DRAFT_39376</name>
</gene>
<feature type="region of interest" description="Disordered" evidence="1">
    <location>
        <begin position="50"/>
        <end position="152"/>
    </location>
</feature>
<name>A0A6A6NXT8_9PEZI</name>
<keyword evidence="3" id="KW-1185">Reference proteome</keyword>